<feature type="compositionally biased region" description="Polar residues" evidence="7">
    <location>
        <begin position="301"/>
        <end position="312"/>
    </location>
</feature>
<dbReference type="AlphaFoldDB" id="A0A0V0J854"/>
<dbReference type="InterPro" id="IPR011990">
    <property type="entry name" value="TPR-like_helical_dom_sf"/>
</dbReference>
<dbReference type="Gene3D" id="1.25.40.10">
    <property type="entry name" value="Tetratricopeptide repeat domain"/>
    <property type="match status" value="1"/>
</dbReference>
<feature type="domain" description="Protein kinase" evidence="8">
    <location>
        <begin position="460"/>
        <end position="736"/>
    </location>
</feature>
<proteinExistence type="predicted"/>
<dbReference type="GO" id="GO:0000776">
    <property type="term" value="C:kinetochore"/>
    <property type="evidence" value="ECO:0007669"/>
    <property type="project" value="TreeGrafter"/>
</dbReference>
<dbReference type="InterPro" id="IPR017441">
    <property type="entry name" value="Protein_kinase_ATP_BS"/>
</dbReference>
<keyword evidence="5 6" id="KW-0067">ATP-binding</keyword>
<evidence type="ECO:0000256" key="1">
    <source>
        <dbReference type="ARBA" id="ARBA00022527"/>
    </source>
</evidence>
<evidence type="ECO:0000256" key="2">
    <source>
        <dbReference type="ARBA" id="ARBA00022679"/>
    </source>
</evidence>
<dbReference type="SMART" id="SM00220">
    <property type="entry name" value="S_TKc"/>
    <property type="match status" value="1"/>
</dbReference>
<dbReference type="GO" id="GO:0005634">
    <property type="term" value="C:nucleus"/>
    <property type="evidence" value="ECO:0007669"/>
    <property type="project" value="TreeGrafter"/>
</dbReference>
<dbReference type="PROSITE" id="PS00108">
    <property type="entry name" value="PROTEIN_KINASE_ST"/>
    <property type="match status" value="1"/>
</dbReference>
<evidence type="ECO:0000256" key="5">
    <source>
        <dbReference type="ARBA" id="ARBA00022840"/>
    </source>
</evidence>
<keyword evidence="1" id="KW-0723">Serine/threonine-protein kinase</keyword>
<dbReference type="Gene3D" id="1.10.510.10">
    <property type="entry name" value="Transferase(Phosphotransferase) domain 1"/>
    <property type="match status" value="1"/>
</dbReference>
<feature type="region of interest" description="Disordered" evidence="7">
    <location>
        <begin position="344"/>
        <end position="363"/>
    </location>
</feature>
<evidence type="ECO:0000259" key="8">
    <source>
        <dbReference type="PROSITE" id="PS50011"/>
    </source>
</evidence>
<feature type="compositionally biased region" description="Low complexity" evidence="7">
    <location>
        <begin position="269"/>
        <end position="287"/>
    </location>
</feature>
<dbReference type="PROSITE" id="PS50011">
    <property type="entry name" value="PROTEIN_KINASE_DOM"/>
    <property type="match status" value="1"/>
</dbReference>
<dbReference type="GO" id="GO:0007059">
    <property type="term" value="P:chromosome segregation"/>
    <property type="evidence" value="ECO:0007669"/>
    <property type="project" value="TreeGrafter"/>
</dbReference>
<keyword evidence="2" id="KW-0808">Transferase</keyword>
<reference evidence="9" key="1">
    <citation type="submission" date="2016-01" db="EMBL/GenBank/DDBJ databases">
        <title>Reference transcriptome for the parasite Schistocephalus solidus: insights into the molecular evolution of parasitism.</title>
        <authorList>
            <person name="Hebert F.O."/>
            <person name="Grambauer S."/>
            <person name="Barber I."/>
            <person name="Landry C.R."/>
            <person name="Aubin-Horth N."/>
        </authorList>
    </citation>
    <scope>NUCLEOTIDE SEQUENCE</scope>
</reference>
<dbReference type="EMBL" id="GEEE01023272">
    <property type="protein sequence ID" value="JAP39953.1"/>
    <property type="molecule type" value="Transcribed_RNA"/>
</dbReference>
<feature type="compositionally biased region" description="Low complexity" evidence="7">
    <location>
        <begin position="378"/>
        <end position="390"/>
    </location>
</feature>
<dbReference type="GO" id="GO:0033316">
    <property type="term" value="P:meiotic spindle assembly checkpoint signaling"/>
    <property type="evidence" value="ECO:0007669"/>
    <property type="project" value="TreeGrafter"/>
</dbReference>
<accession>A0A0V0J854</accession>
<dbReference type="InterPro" id="IPR008271">
    <property type="entry name" value="Ser/Thr_kinase_AS"/>
</dbReference>
<feature type="binding site" evidence="6">
    <location>
        <position position="488"/>
    </location>
    <ligand>
        <name>ATP</name>
        <dbReference type="ChEBI" id="CHEBI:30616"/>
    </ligand>
</feature>
<gene>
    <name evidence="9" type="primary">TTK</name>
    <name evidence="9" type="ORF">TR123078</name>
</gene>
<evidence type="ECO:0000256" key="4">
    <source>
        <dbReference type="ARBA" id="ARBA00022777"/>
    </source>
</evidence>
<evidence type="ECO:0000256" key="6">
    <source>
        <dbReference type="PROSITE-ProRule" id="PRU10141"/>
    </source>
</evidence>
<feature type="region of interest" description="Disordered" evidence="7">
    <location>
        <begin position="269"/>
        <end position="316"/>
    </location>
</feature>
<dbReference type="Gene3D" id="3.30.200.20">
    <property type="entry name" value="Phosphorylase Kinase, domain 1"/>
    <property type="match status" value="1"/>
</dbReference>
<dbReference type="InterPro" id="IPR011009">
    <property type="entry name" value="Kinase-like_dom_sf"/>
</dbReference>
<keyword evidence="4 9" id="KW-0418">Kinase</keyword>
<dbReference type="GO" id="GO:0007094">
    <property type="term" value="P:mitotic spindle assembly checkpoint signaling"/>
    <property type="evidence" value="ECO:0007669"/>
    <property type="project" value="TreeGrafter"/>
</dbReference>
<feature type="region of interest" description="Disordered" evidence="7">
    <location>
        <begin position="378"/>
        <end position="401"/>
    </location>
</feature>
<evidence type="ECO:0000256" key="3">
    <source>
        <dbReference type="ARBA" id="ARBA00022741"/>
    </source>
</evidence>
<dbReference type="GO" id="GO:0004712">
    <property type="term" value="F:protein serine/threonine/tyrosine kinase activity"/>
    <property type="evidence" value="ECO:0007669"/>
    <property type="project" value="TreeGrafter"/>
</dbReference>
<dbReference type="PANTHER" id="PTHR22974:SF21">
    <property type="entry name" value="DUAL SPECIFICITY PROTEIN KINASE TTK"/>
    <property type="match status" value="1"/>
</dbReference>
<dbReference type="PROSITE" id="PS00107">
    <property type="entry name" value="PROTEIN_KINASE_ATP"/>
    <property type="match status" value="1"/>
</dbReference>
<dbReference type="SUPFAM" id="SSF56112">
    <property type="entry name" value="Protein kinase-like (PK-like)"/>
    <property type="match status" value="1"/>
</dbReference>
<name>A0A0V0J854_SCHSO</name>
<evidence type="ECO:0000313" key="9">
    <source>
        <dbReference type="EMBL" id="JAP61825.1"/>
    </source>
</evidence>
<feature type="region of interest" description="Disordered" evidence="7">
    <location>
        <begin position="183"/>
        <end position="230"/>
    </location>
</feature>
<dbReference type="Pfam" id="PF00069">
    <property type="entry name" value="Pkinase"/>
    <property type="match status" value="1"/>
</dbReference>
<evidence type="ECO:0000256" key="7">
    <source>
        <dbReference type="SAM" id="MobiDB-lite"/>
    </source>
</evidence>
<sequence>MQNTGLLLCPRSYVKDCPFQSSNSSDWLAYLDRLERGIRSGRIVDTEDYLIAVYEAAVQAVPENWSDQNYTIMIMRLAILVGNSSGGENADLLISLRICGRTNAPLMIALAHYYALLGQTKRAEDVLEKAKANVTSEDAAQLVEKAMELLKSKISLRPLTGVYDYVPFAKGALHQACTSKTAVLSPGRRARSASPENKKRPEQTASPKTAGRRTLEHERPENLQSESLTCASEVRPNRVPCLDASNTVPNGNLSGSSVSSMDISCSSMEVSQCQPSNSPSPSMPVSQAPVYPTAALPPSRLPQQPQHPQTSLGRHRAISKIIEIDETEDEESETDCQETLLVQPRQRCRHRSSSSADRTLAMHPHRLSDERLLGHPRASAGLSASASSTAPNCPPPEDKENLRPIRQYQQQRQLLPPSHPPRPPTVRPEKVVGSLISKKDLNVISDLFESSGVCVSGEKYIVLREIGHGGSSTVYCVLNRERKLCALKQVSFAATHGVLDVCQNEVNLLLSLRDTGRVISIFSYELTTTHLALVMELAEQNFKLFLQERAPSAGGEGLSNAFIIFYWTEMLACIKILHDRRIVHLDLKPENFVLVQGRLKLIDLGISQRLPLDCTHMDLERPMGSMAYMSPEQMLCISGSTHSSTGGLTPLNSEYKVRLKADIWALGIILFEMTFGHTPFHGVSPASIIASLLNPNYHVQIPPTQNMSLVKALRRCLVRDTRMRATVDDLLRMSYCACPNSTSFA</sequence>
<dbReference type="GO" id="GO:0005524">
    <property type="term" value="F:ATP binding"/>
    <property type="evidence" value="ECO:0007669"/>
    <property type="project" value="UniProtKB-UniRule"/>
</dbReference>
<protein>
    <submittedName>
        <fullName evidence="9">Dual specificity protein kinase TTK</fullName>
    </submittedName>
</protein>
<dbReference type="PANTHER" id="PTHR22974">
    <property type="entry name" value="MIXED LINEAGE PROTEIN KINASE"/>
    <property type="match status" value="1"/>
</dbReference>
<dbReference type="GO" id="GO:0034501">
    <property type="term" value="P:protein localization to kinetochore"/>
    <property type="evidence" value="ECO:0007669"/>
    <property type="project" value="TreeGrafter"/>
</dbReference>
<keyword evidence="3 6" id="KW-0547">Nucleotide-binding</keyword>
<dbReference type="InterPro" id="IPR000719">
    <property type="entry name" value="Prot_kinase_dom"/>
</dbReference>
<dbReference type="GO" id="GO:0004674">
    <property type="term" value="F:protein serine/threonine kinase activity"/>
    <property type="evidence" value="ECO:0007669"/>
    <property type="project" value="UniProtKB-KW"/>
</dbReference>
<dbReference type="EMBL" id="GEEE01017025">
    <property type="protein sequence ID" value="JAP46200.1"/>
    <property type="molecule type" value="Transcribed_RNA"/>
</dbReference>
<organism evidence="9">
    <name type="scientific">Schistocephalus solidus</name>
    <name type="common">Tapeworm</name>
    <dbReference type="NCBI Taxonomy" id="70667"/>
    <lineage>
        <taxon>Eukaryota</taxon>
        <taxon>Metazoa</taxon>
        <taxon>Spiralia</taxon>
        <taxon>Lophotrochozoa</taxon>
        <taxon>Platyhelminthes</taxon>
        <taxon>Cestoda</taxon>
        <taxon>Eucestoda</taxon>
        <taxon>Diphyllobothriidea</taxon>
        <taxon>Diphyllobothriidae</taxon>
        <taxon>Schistocephalus</taxon>
    </lineage>
</organism>
<dbReference type="EMBL" id="GEEE01001400">
    <property type="protein sequence ID" value="JAP61825.1"/>
    <property type="molecule type" value="Transcribed_RNA"/>
</dbReference>